<evidence type="ECO:0000256" key="7">
    <source>
        <dbReference type="ARBA" id="ARBA00023303"/>
    </source>
</evidence>
<evidence type="ECO:0000256" key="5">
    <source>
        <dbReference type="ARBA" id="ARBA00023065"/>
    </source>
</evidence>
<feature type="transmembrane region" description="Helical" evidence="9">
    <location>
        <begin position="227"/>
        <end position="249"/>
    </location>
</feature>
<sequence>MIPKTIVRSLKSGSPVILLLIYVISFSLVIREVEKASYLNEIRADERLLSEDFEKKCSWSASNGSFLATVHFVLSTVTTIGYGDLFPCSTYGQLLTLLLSLTGIPVTMVCLARLGQLLASGAERLWLIYIKLKLFIAHFVKKTSLLFSQNRTTRNVENYDEFVVVTLSIMPISFGLFLAVLWLLLSSIYFYFVMSNDGVTFFDAFYFVVISVLTIGLGDFVPKNFDLVWINFFFIVIGLALVSMCISIIQMQMENMFEQALDRIQLEYKQRMIASSSDQVYVRQSLRSVNLNHIRRMNGLQFTAGFISKHFIKNKL</sequence>
<dbReference type="GO" id="GO:0022841">
    <property type="term" value="F:potassium ion leak channel activity"/>
    <property type="evidence" value="ECO:0007669"/>
    <property type="project" value="TreeGrafter"/>
</dbReference>
<protein>
    <submittedName>
        <fullName evidence="12">Potassium channel domain-containing protein</fullName>
    </submittedName>
</protein>
<evidence type="ECO:0000313" key="12">
    <source>
        <dbReference type="WBParaSite" id="nRc.2.0.1.t06548-RA"/>
    </source>
</evidence>
<keyword evidence="5 8" id="KW-0406">Ion transport</keyword>
<dbReference type="PRINTS" id="PR01333">
    <property type="entry name" value="2POREKCHANEL"/>
</dbReference>
<evidence type="ECO:0000256" key="3">
    <source>
        <dbReference type="ARBA" id="ARBA00022692"/>
    </source>
</evidence>
<keyword evidence="2 8" id="KW-0813">Transport</keyword>
<feature type="transmembrane region" description="Helical" evidence="9">
    <location>
        <begin position="94"/>
        <end position="114"/>
    </location>
</feature>
<dbReference type="Proteomes" id="UP000887565">
    <property type="component" value="Unplaced"/>
</dbReference>
<keyword evidence="7 8" id="KW-0407">Ion channel</keyword>
<dbReference type="GO" id="GO:0015271">
    <property type="term" value="F:outward rectifier potassium channel activity"/>
    <property type="evidence" value="ECO:0007669"/>
    <property type="project" value="TreeGrafter"/>
</dbReference>
<evidence type="ECO:0000256" key="8">
    <source>
        <dbReference type="RuleBase" id="RU003857"/>
    </source>
</evidence>
<dbReference type="Gene3D" id="1.10.287.70">
    <property type="match status" value="1"/>
</dbReference>
<evidence type="ECO:0000313" key="11">
    <source>
        <dbReference type="Proteomes" id="UP000887565"/>
    </source>
</evidence>
<dbReference type="SUPFAM" id="SSF81324">
    <property type="entry name" value="Voltage-gated potassium channels"/>
    <property type="match status" value="2"/>
</dbReference>
<dbReference type="Pfam" id="PF07885">
    <property type="entry name" value="Ion_trans_2"/>
    <property type="match status" value="2"/>
</dbReference>
<dbReference type="PANTHER" id="PTHR11003:SF345">
    <property type="entry name" value="TWIK FAMILY OF POTASSIUM CHANNELS PROTEIN 18"/>
    <property type="match status" value="1"/>
</dbReference>
<keyword evidence="11" id="KW-1185">Reference proteome</keyword>
<dbReference type="GO" id="GO:0005886">
    <property type="term" value="C:plasma membrane"/>
    <property type="evidence" value="ECO:0007669"/>
    <property type="project" value="TreeGrafter"/>
</dbReference>
<dbReference type="WBParaSite" id="nRc.2.0.1.t06548-RA">
    <property type="protein sequence ID" value="nRc.2.0.1.t06548-RA"/>
    <property type="gene ID" value="nRc.2.0.1.g06548"/>
</dbReference>
<evidence type="ECO:0000256" key="6">
    <source>
        <dbReference type="ARBA" id="ARBA00023136"/>
    </source>
</evidence>
<evidence type="ECO:0000259" key="10">
    <source>
        <dbReference type="Pfam" id="PF07885"/>
    </source>
</evidence>
<comment type="subcellular location">
    <subcellularLocation>
        <location evidence="1">Membrane</location>
        <topology evidence="1">Multi-pass membrane protein</topology>
    </subcellularLocation>
</comment>
<name>A0A915HYN8_ROMCU</name>
<feature type="domain" description="Potassium channel" evidence="10">
    <location>
        <begin position="62"/>
        <end position="118"/>
    </location>
</feature>
<feature type="transmembrane region" description="Helical" evidence="9">
    <location>
        <begin position="167"/>
        <end position="192"/>
    </location>
</feature>
<comment type="similarity">
    <text evidence="8">Belongs to the two pore domain potassium channel (TC 1.A.1.8) family.</text>
</comment>
<feature type="transmembrane region" description="Helical" evidence="9">
    <location>
        <begin position="204"/>
        <end position="221"/>
    </location>
</feature>
<keyword evidence="6 9" id="KW-0472">Membrane</keyword>
<dbReference type="AlphaFoldDB" id="A0A915HYN8"/>
<dbReference type="InterPro" id="IPR003280">
    <property type="entry name" value="2pore_dom_K_chnl"/>
</dbReference>
<keyword evidence="4 9" id="KW-1133">Transmembrane helix</keyword>
<reference evidence="12" key="1">
    <citation type="submission" date="2022-11" db="UniProtKB">
        <authorList>
            <consortium name="WormBaseParasite"/>
        </authorList>
    </citation>
    <scope>IDENTIFICATION</scope>
</reference>
<proteinExistence type="inferred from homology"/>
<feature type="transmembrane region" description="Helical" evidence="9">
    <location>
        <begin position="126"/>
        <end position="147"/>
    </location>
</feature>
<feature type="transmembrane region" description="Helical" evidence="9">
    <location>
        <begin position="12"/>
        <end position="30"/>
    </location>
</feature>
<dbReference type="GO" id="GO:0030322">
    <property type="term" value="P:stabilization of membrane potential"/>
    <property type="evidence" value="ECO:0007669"/>
    <property type="project" value="TreeGrafter"/>
</dbReference>
<evidence type="ECO:0000256" key="4">
    <source>
        <dbReference type="ARBA" id="ARBA00022989"/>
    </source>
</evidence>
<feature type="domain" description="Potassium channel" evidence="10">
    <location>
        <begin position="178"/>
        <end position="253"/>
    </location>
</feature>
<accession>A0A915HYN8</accession>
<evidence type="ECO:0000256" key="9">
    <source>
        <dbReference type="SAM" id="Phobius"/>
    </source>
</evidence>
<organism evidence="11 12">
    <name type="scientific">Romanomermis culicivorax</name>
    <name type="common">Nematode worm</name>
    <dbReference type="NCBI Taxonomy" id="13658"/>
    <lineage>
        <taxon>Eukaryota</taxon>
        <taxon>Metazoa</taxon>
        <taxon>Ecdysozoa</taxon>
        <taxon>Nematoda</taxon>
        <taxon>Enoplea</taxon>
        <taxon>Dorylaimia</taxon>
        <taxon>Mermithida</taxon>
        <taxon>Mermithoidea</taxon>
        <taxon>Mermithidae</taxon>
        <taxon>Romanomermis</taxon>
    </lineage>
</organism>
<dbReference type="InterPro" id="IPR013099">
    <property type="entry name" value="K_chnl_dom"/>
</dbReference>
<evidence type="ECO:0000256" key="1">
    <source>
        <dbReference type="ARBA" id="ARBA00004141"/>
    </source>
</evidence>
<evidence type="ECO:0000256" key="2">
    <source>
        <dbReference type="ARBA" id="ARBA00022448"/>
    </source>
</evidence>
<dbReference type="PANTHER" id="PTHR11003">
    <property type="entry name" value="POTASSIUM CHANNEL, SUBFAMILY K"/>
    <property type="match status" value="1"/>
</dbReference>
<keyword evidence="3 8" id="KW-0812">Transmembrane</keyword>